<keyword evidence="3" id="KW-1185">Reference proteome</keyword>
<organism evidence="2 3">
    <name type="scientific">Schizophyllum amplum</name>
    <dbReference type="NCBI Taxonomy" id="97359"/>
    <lineage>
        <taxon>Eukaryota</taxon>
        <taxon>Fungi</taxon>
        <taxon>Dikarya</taxon>
        <taxon>Basidiomycota</taxon>
        <taxon>Agaricomycotina</taxon>
        <taxon>Agaricomycetes</taxon>
        <taxon>Agaricomycetidae</taxon>
        <taxon>Agaricales</taxon>
        <taxon>Schizophyllaceae</taxon>
        <taxon>Schizophyllum</taxon>
    </lineage>
</organism>
<evidence type="ECO:0000256" key="1">
    <source>
        <dbReference type="SAM" id="MobiDB-lite"/>
    </source>
</evidence>
<proteinExistence type="predicted"/>
<feature type="compositionally biased region" description="Polar residues" evidence="1">
    <location>
        <begin position="86"/>
        <end position="112"/>
    </location>
</feature>
<accession>A0A550BWB6</accession>
<dbReference type="EMBL" id="VDMD01000058">
    <property type="protein sequence ID" value="TRM56838.1"/>
    <property type="molecule type" value="Genomic_DNA"/>
</dbReference>
<comment type="caution">
    <text evidence="2">The sequence shown here is derived from an EMBL/GenBank/DDBJ whole genome shotgun (WGS) entry which is preliminary data.</text>
</comment>
<name>A0A550BWB6_9AGAR</name>
<protein>
    <submittedName>
        <fullName evidence="2">Uncharacterized protein</fullName>
    </submittedName>
</protein>
<feature type="compositionally biased region" description="Polar residues" evidence="1">
    <location>
        <begin position="57"/>
        <end position="78"/>
    </location>
</feature>
<dbReference type="AlphaFoldDB" id="A0A550BWB6"/>
<reference evidence="2 3" key="1">
    <citation type="journal article" date="2019" name="New Phytol.">
        <title>Comparative genomics reveals unique wood-decay strategies and fruiting body development in the Schizophyllaceae.</title>
        <authorList>
            <person name="Almasi E."/>
            <person name="Sahu N."/>
            <person name="Krizsan K."/>
            <person name="Balint B."/>
            <person name="Kovacs G.M."/>
            <person name="Kiss B."/>
            <person name="Cseklye J."/>
            <person name="Drula E."/>
            <person name="Henrissat B."/>
            <person name="Nagy I."/>
            <person name="Chovatia M."/>
            <person name="Adam C."/>
            <person name="LaButti K."/>
            <person name="Lipzen A."/>
            <person name="Riley R."/>
            <person name="Grigoriev I.V."/>
            <person name="Nagy L.G."/>
        </authorList>
    </citation>
    <scope>NUCLEOTIDE SEQUENCE [LARGE SCALE GENOMIC DNA]</scope>
    <source>
        <strain evidence="2 3">NL-1724</strain>
    </source>
</reference>
<gene>
    <name evidence="2" type="ORF">BD626DRAFT_575207</name>
</gene>
<feature type="region of interest" description="Disordered" evidence="1">
    <location>
        <begin position="57"/>
        <end position="116"/>
    </location>
</feature>
<evidence type="ECO:0000313" key="2">
    <source>
        <dbReference type="EMBL" id="TRM56838.1"/>
    </source>
</evidence>
<feature type="compositionally biased region" description="Polar residues" evidence="1">
    <location>
        <begin position="249"/>
        <end position="259"/>
    </location>
</feature>
<sequence length="780" mass="86599">MGTTRAAQKRLIDADDEHFKDLLIWEVLRPRTPTIIMPVPPTSSYSAPYTARSYSALPSTAPISSQPSQPDRSTASSQHRYRGPSNHPSQTAAYGTHNRQSANHTTSRLFSRNTRDQDFTDRYGAAQERLENQLFDVANAVASSDVNCSDNVIESIQKLGEIARGYGQDNYIKKNMEDVVESLHSMGSAEKAARALLHSLQDLLVPSARLARGVFTTPHFESQAMAADAVPRLISSRRQPTTESRDNYHNGTSMHSMTSGGAERASRAIPTKSASWPVPSAVPVVHPLLAAYTDLAVTDHVLRRERASQDDPTSRSAAVRIERARVVDRLIETTAYNADCSRDEHVLQLCDKLLQHAKEGLESLQDQGTNLYRSSNAWESFQSSVYQNAETLHAVMAMAATIASAFAQNMDNSAYKVVLGGVGGALQAGVDYLARTTIGPSPTNTLSAVSNTLHTIEDLRYHAQLLLLSYVELQEIVRRILELRQESNISSTEEKGRIAQFFYSFGRHFDTMTGKSVEMACEQEKRKVADSRRTMFPEFDQVGLLSGAASATDRHYFCLVLLIWDAYERRELPEFVSNATQCIGNYLILAGSAIQALRQVFLAIQNVIRCSDENLDDTFLHLASASTSLTDAFDALRNSSNDALATLSALEREALAALSYPSFIHYAIVHFLGAQWTDRQYALAKVTFFVARVEQDLSRIASLAVELRVAVEGIREQFNVSKLLEIRRLGKERDQVSRLLARSSQPVSKWANHVSFLGKYILGFDEPMLKRSFANHGRPE</sequence>
<evidence type="ECO:0000313" key="3">
    <source>
        <dbReference type="Proteomes" id="UP000320762"/>
    </source>
</evidence>
<dbReference type="Proteomes" id="UP000320762">
    <property type="component" value="Unassembled WGS sequence"/>
</dbReference>
<dbReference type="OrthoDB" id="3098608at2759"/>
<feature type="region of interest" description="Disordered" evidence="1">
    <location>
        <begin position="234"/>
        <end position="271"/>
    </location>
</feature>